<reference evidence="2" key="1">
    <citation type="journal article" date="2012" name="Nature">
        <title>The oyster genome reveals stress adaptation and complexity of shell formation.</title>
        <authorList>
            <person name="Zhang G."/>
            <person name="Fang X."/>
            <person name="Guo X."/>
            <person name="Li L."/>
            <person name="Luo R."/>
            <person name="Xu F."/>
            <person name="Yang P."/>
            <person name="Zhang L."/>
            <person name="Wang X."/>
            <person name="Qi H."/>
            <person name="Xiong Z."/>
            <person name="Que H."/>
            <person name="Xie Y."/>
            <person name="Holland P.W."/>
            <person name="Paps J."/>
            <person name="Zhu Y."/>
            <person name="Wu F."/>
            <person name="Chen Y."/>
            <person name="Wang J."/>
            <person name="Peng C."/>
            <person name="Meng J."/>
            <person name="Yang L."/>
            <person name="Liu J."/>
            <person name="Wen B."/>
            <person name="Zhang N."/>
            <person name="Huang Z."/>
            <person name="Zhu Q."/>
            <person name="Feng Y."/>
            <person name="Mount A."/>
            <person name="Hedgecock D."/>
            <person name="Xu Z."/>
            <person name="Liu Y."/>
            <person name="Domazet-Loso T."/>
            <person name="Du Y."/>
            <person name="Sun X."/>
            <person name="Zhang S."/>
            <person name="Liu B."/>
            <person name="Cheng P."/>
            <person name="Jiang X."/>
            <person name="Li J."/>
            <person name="Fan D."/>
            <person name="Wang W."/>
            <person name="Fu W."/>
            <person name="Wang T."/>
            <person name="Wang B."/>
            <person name="Zhang J."/>
            <person name="Peng Z."/>
            <person name="Li Y."/>
            <person name="Li N."/>
            <person name="Wang J."/>
            <person name="Chen M."/>
            <person name="He Y."/>
            <person name="Tan F."/>
            <person name="Song X."/>
            <person name="Zheng Q."/>
            <person name="Huang R."/>
            <person name="Yang H."/>
            <person name="Du X."/>
            <person name="Chen L."/>
            <person name="Yang M."/>
            <person name="Gaffney P.M."/>
            <person name="Wang S."/>
            <person name="Luo L."/>
            <person name="She Z."/>
            <person name="Ming Y."/>
            <person name="Huang W."/>
            <person name="Zhang S."/>
            <person name="Huang B."/>
            <person name="Zhang Y."/>
            <person name="Qu T."/>
            <person name="Ni P."/>
            <person name="Miao G."/>
            <person name="Wang J."/>
            <person name="Wang Q."/>
            <person name="Steinberg C.E."/>
            <person name="Wang H."/>
            <person name="Li N."/>
            <person name="Qian L."/>
            <person name="Zhang G."/>
            <person name="Li Y."/>
            <person name="Yang H."/>
            <person name="Liu X."/>
            <person name="Wang J."/>
            <person name="Yin Y."/>
            <person name="Wang J."/>
        </authorList>
    </citation>
    <scope>NUCLEOTIDE SEQUENCE [LARGE SCALE GENOMIC DNA]</scope>
    <source>
        <strain evidence="2">05x7-T-G4-1.051#20</strain>
    </source>
</reference>
<dbReference type="SUPFAM" id="SSF49785">
    <property type="entry name" value="Galactose-binding domain-like"/>
    <property type="match status" value="1"/>
</dbReference>
<protein>
    <submittedName>
        <fullName evidence="2">Tyrosine-protein kinase receptor Tie-1</fullName>
    </submittedName>
</protein>
<dbReference type="AlphaFoldDB" id="K1QA07"/>
<keyword evidence="1" id="KW-0245">EGF-like domain</keyword>
<evidence type="ECO:0000313" key="2">
    <source>
        <dbReference type="EMBL" id="EKC18296.1"/>
    </source>
</evidence>
<gene>
    <name evidence="2" type="ORF">CGI_10013710</name>
</gene>
<organism evidence="2">
    <name type="scientific">Magallana gigas</name>
    <name type="common">Pacific oyster</name>
    <name type="synonym">Crassostrea gigas</name>
    <dbReference type="NCBI Taxonomy" id="29159"/>
    <lineage>
        <taxon>Eukaryota</taxon>
        <taxon>Metazoa</taxon>
        <taxon>Spiralia</taxon>
        <taxon>Lophotrochozoa</taxon>
        <taxon>Mollusca</taxon>
        <taxon>Bivalvia</taxon>
        <taxon>Autobranchia</taxon>
        <taxon>Pteriomorphia</taxon>
        <taxon>Ostreida</taxon>
        <taxon>Ostreoidea</taxon>
        <taxon>Ostreidae</taxon>
        <taxon>Magallana</taxon>
    </lineage>
</organism>
<dbReference type="PANTHER" id="PTHR24043:SF8">
    <property type="entry name" value="EGF-LIKE DOMAIN-CONTAINING PROTEIN"/>
    <property type="match status" value="1"/>
</dbReference>
<keyword evidence="2" id="KW-0418">Kinase</keyword>
<accession>K1QA07</accession>
<dbReference type="EMBL" id="JH817593">
    <property type="protein sequence ID" value="EKC18296.1"/>
    <property type="molecule type" value="Genomic_DNA"/>
</dbReference>
<keyword evidence="2" id="KW-0808">Transferase</keyword>
<dbReference type="GO" id="GO:0016301">
    <property type="term" value="F:kinase activity"/>
    <property type="evidence" value="ECO:0007669"/>
    <property type="project" value="UniProtKB-KW"/>
</dbReference>
<name>K1QA07_MAGGI</name>
<dbReference type="Gene3D" id="2.170.300.10">
    <property type="entry name" value="Tie2 ligand-binding domain superfamily"/>
    <property type="match status" value="1"/>
</dbReference>
<proteinExistence type="predicted"/>
<evidence type="ECO:0000256" key="1">
    <source>
        <dbReference type="ARBA" id="ARBA00022536"/>
    </source>
</evidence>
<dbReference type="HOGENOM" id="CLU_950758_0_0_1"/>
<dbReference type="InterPro" id="IPR042635">
    <property type="entry name" value="MEGF10/SREC1/2-like"/>
</dbReference>
<dbReference type="PANTHER" id="PTHR24043">
    <property type="entry name" value="SCAVENGER RECEPTOR CLASS F"/>
    <property type="match status" value="1"/>
</dbReference>
<dbReference type="InterPro" id="IPR008979">
    <property type="entry name" value="Galactose-bd-like_sf"/>
</dbReference>
<dbReference type="GO" id="GO:0005044">
    <property type="term" value="F:scavenger receptor activity"/>
    <property type="evidence" value="ECO:0007669"/>
    <property type="project" value="InterPro"/>
</dbReference>
<sequence length="293" mass="32830">MSASPANPAWTASKAIDGDTRQNYTLNSCAITDISHHYASVWWKVWLLRPFNIAYLEIYFRSDDCIDGFYKRNCSGRCGSCVNDGVCDKISGHCTNGCQANHLQPLCQDCVPGFYGDDCETECGKCKNGAGCNQTSGLCPNGCRDHWVVPYCTDCEPYKYGPNCAFDCGHCKHDKPCSMDTGDCPSGCVDGWTGKHCLTVITDSDEQEKPEKPRFTTLSVVLIVLVIVLIGLCFCSFDGSTLRNIYFYKMRWRLHMRSDTVCFGSRLNTRIRWCLHMRSDTVGSDSMMNIRYG</sequence>
<dbReference type="InParanoid" id="K1QA07"/>
<keyword evidence="2" id="KW-0675">Receptor</keyword>